<sequence>MKILFVTSEFGSNGGGLSLSSERVFNYLSERYSVQIVNPKNPQVLVADGGYNQELASAIRHENDLKIDAYQYQDKDIDYVIAFGGGFNGYYASILAQRINSSFILCLRGTDVNLAKWSPIETFYLRESAVHSHKVVCLSREMIENLRLIDKSLCIKCVLIPNSIVGGGDVTFMEKQNSTIVIGTASTHLNEKKGVANLLSLVKLAKEGGIDINLELVGEVDADLYESYVKIINGFEISDHITFHGRVSRPELSLLMRDWDLYVQASVCEGHPNSVIESLENGISFISTRTGYIFEKLHCDFPEYFFDDNTPTSMLKGILALLNNKKLALRSEQLRDNLLKSSDSNTIKDLWYKLLESPSKEVHCAFDGDNILSVGLHDVQGEVHDSITTPIDVFRQFVDFIYDHGMGLCSMRYYLSMPPKERQSWIVCTFDDGYAGLYSHALPILSKYGFSATVFVCTSLIGYDNKWNNKDSKMRMHLNMDELLTLNDQGWEIASHGVHHYNFLKLTDIELEYEIQQSKEQIDSLFGPSDCFAYPYGANNAYIQQCVSSYYRYAFAVNQGGTSLSADTYQLRRYSISEIYKILTVEL</sequence>
<dbReference type="Pfam" id="PF00534">
    <property type="entry name" value="Glycos_transf_1"/>
    <property type="match status" value="1"/>
</dbReference>
<dbReference type="Proteomes" id="UP000003879">
    <property type="component" value="Unassembled WGS sequence"/>
</dbReference>
<reference evidence="4 5" key="1">
    <citation type="submission" date="2012-02" db="EMBL/GenBank/DDBJ databases">
        <title>The Genome Sequence of Bacteroides fragilis CL07T12C05.</title>
        <authorList>
            <consortium name="The Broad Institute Genome Sequencing Platform"/>
            <person name="Earl A."/>
            <person name="Ward D."/>
            <person name="Feldgarden M."/>
            <person name="Gevers D."/>
            <person name="Zitomersky N.L."/>
            <person name="Coyne M.J."/>
            <person name="Comstock L.E."/>
            <person name="Young S.K."/>
            <person name="Zeng Q."/>
            <person name="Gargeya S."/>
            <person name="Fitzgerald M."/>
            <person name="Haas B."/>
            <person name="Abouelleil A."/>
            <person name="Alvarado L."/>
            <person name="Arachchi H.M."/>
            <person name="Berlin A."/>
            <person name="Chapman S.B."/>
            <person name="Gearin G."/>
            <person name="Goldberg J."/>
            <person name="Griggs A."/>
            <person name="Gujja S."/>
            <person name="Hansen M."/>
            <person name="Heiman D."/>
            <person name="Howarth C."/>
            <person name="Larimer J."/>
            <person name="Lui A."/>
            <person name="MacDonald P.J.P."/>
            <person name="McCowen C."/>
            <person name="Montmayeur A."/>
            <person name="Murphy C."/>
            <person name="Neiman D."/>
            <person name="Pearson M."/>
            <person name="Priest M."/>
            <person name="Roberts A."/>
            <person name="Saif S."/>
            <person name="Shea T."/>
            <person name="Sisk P."/>
            <person name="Stolte C."/>
            <person name="Sykes S."/>
            <person name="Wortman J."/>
            <person name="Nusbaum C."/>
            <person name="Birren B."/>
        </authorList>
    </citation>
    <scope>NUCLEOTIDE SEQUENCE [LARGE SCALE GENOMIC DNA]</scope>
    <source>
        <strain evidence="4 5">CL07T12C05</strain>
    </source>
</reference>
<dbReference type="CDD" id="cd03801">
    <property type="entry name" value="GT4_PimA-like"/>
    <property type="match status" value="1"/>
</dbReference>
<evidence type="ECO:0000256" key="1">
    <source>
        <dbReference type="ARBA" id="ARBA00004613"/>
    </source>
</evidence>
<dbReference type="InterPro" id="IPR011330">
    <property type="entry name" value="Glyco_hydro/deAcase_b/a-brl"/>
</dbReference>
<dbReference type="InterPro" id="IPR002509">
    <property type="entry name" value="NODB_dom"/>
</dbReference>
<dbReference type="PANTHER" id="PTHR34216">
    <property type="match status" value="1"/>
</dbReference>
<dbReference type="PANTHER" id="PTHR34216:SF3">
    <property type="entry name" value="POLY-BETA-1,6-N-ACETYL-D-GLUCOSAMINE N-DEACETYLASE"/>
    <property type="match status" value="1"/>
</dbReference>
<keyword evidence="2" id="KW-0732">Signal</keyword>
<dbReference type="SUPFAM" id="SSF53756">
    <property type="entry name" value="UDP-Glycosyltransferase/glycogen phosphorylase"/>
    <property type="match status" value="1"/>
</dbReference>
<dbReference type="RefSeq" id="WP_005794740.1">
    <property type="nucleotide sequence ID" value="NZ_JH724215.1"/>
</dbReference>
<dbReference type="AlphaFoldDB" id="A0A0E2B2W8"/>
<dbReference type="SUPFAM" id="SSF88713">
    <property type="entry name" value="Glycoside hydrolase/deacetylase"/>
    <property type="match status" value="1"/>
</dbReference>
<organism evidence="4 5">
    <name type="scientific">Bacteroides fragilis CL07T12C05</name>
    <dbReference type="NCBI Taxonomy" id="997883"/>
    <lineage>
        <taxon>Bacteria</taxon>
        <taxon>Pseudomonadati</taxon>
        <taxon>Bacteroidota</taxon>
        <taxon>Bacteroidia</taxon>
        <taxon>Bacteroidales</taxon>
        <taxon>Bacteroidaceae</taxon>
        <taxon>Bacteroides</taxon>
    </lineage>
</organism>
<dbReference type="Pfam" id="PF01522">
    <property type="entry name" value="Polysacc_deac_1"/>
    <property type="match status" value="1"/>
</dbReference>
<dbReference type="PROSITE" id="PS51677">
    <property type="entry name" value="NODB"/>
    <property type="match status" value="1"/>
</dbReference>
<dbReference type="Gene3D" id="3.20.20.370">
    <property type="entry name" value="Glycoside hydrolase/deacetylase"/>
    <property type="match status" value="1"/>
</dbReference>
<evidence type="ECO:0000313" key="5">
    <source>
        <dbReference type="Proteomes" id="UP000003879"/>
    </source>
</evidence>
<dbReference type="GO" id="GO:0005975">
    <property type="term" value="P:carbohydrate metabolic process"/>
    <property type="evidence" value="ECO:0007669"/>
    <property type="project" value="InterPro"/>
</dbReference>
<dbReference type="InterPro" id="IPR051398">
    <property type="entry name" value="Polysacch_Deacetylase"/>
</dbReference>
<dbReference type="HOGENOM" id="CLU_033045_0_0_10"/>
<dbReference type="InterPro" id="IPR001296">
    <property type="entry name" value="Glyco_trans_1"/>
</dbReference>
<gene>
    <name evidence="4" type="ORF">HMPREF1056_01895</name>
</gene>
<dbReference type="GO" id="GO:0005576">
    <property type="term" value="C:extracellular region"/>
    <property type="evidence" value="ECO:0007669"/>
    <property type="project" value="UniProtKB-SubCell"/>
</dbReference>
<dbReference type="PATRIC" id="fig|997883.3.peg.1987"/>
<dbReference type="Gene3D" id="3.40.50.2000">
    <property type="entry name" value="Glycogen Phosphorylase B"/>
    <property type="match status" value="2"/>
</dbReference>
<comment type="caution">
    <text evidence="4">The sequence shown here is derived from an EMBL/GenBank/DDBJ whole genome shotgun (WGS) entry which is preliminary data.</text>
</comment>
<dbReference type="CDD" id="cd10918">
    <property type="entry name" value="CE4_NodB_like_5s_6s"/>
    <property type="match status" value="1"/>
</dbReference>
<evidence type="ECO:0000256" key="2">
    <source>
        <dbReference type="ARBA" id="ARBA00022729"/>
    </source>
</evidence>
<dbReference type="EMBL" id="AGXN01000010">
    <property type="protein sequence ID" value="EIY97182.1"/>
    <property type="molecule type" value="Genomic_DNA"/>
</dbReference>
<evidence type="ECO:0000259" key="3">
    <source>
        <dbReference type="PROSITE" id="PS51677"/>
    </source>
</evidence>
<dbReference type="GO" id="GO:0016757">
    <property type="term" value="F:glycosyltransferase activity"/>
    <property type="evidence" value="ECO:0007669"/>
    <property type="project" value="InterPro"/>
</dbReference>
<evidence type="ECO:0000313" key="4">
    <source>
        <dbReference type="EMBL" id="EIY97182.1"/>
    </source>
</evidence>
<comment type="subcellular location">
    <subcellularLocation>
        <location evidence="1">Secreted</location>
    </subcellularLocation>
</comment>
<proteinExistence type="predicted"/>
<dbReference type="GO" id="GO:0016810">
    <property type="term" value="F:hydrolase activity, acting on carbon-nitrogen (but not peptide) bonds"/>
    <property type="evidence" value="ECO:0007669"/>
    <property type="project" value="InterPro"/>
</dbReference>
<feature type="domain" description="NodB homology" evidence="3">
    <location>
        <begin position="424"/>
        <end position="587"/>
    </location>
</feature>
<accession>A0A0E2B2W8</accession>
<protein>
    <recommendedName>
        <fullName evidence="3">NodB homology domain-containing protein</fullName>
    </recommendedName>
</protein>
<name>A0A0E2B2W8_BACFG</name>